<dbReference type="EMBL" id="JALD01000039">
    <property type="protein sequence ID" value="EUD11591.1"/>
    <property type="molecule type" value="Genomic_DNA"/>
</dbReference>
<protein>
    <recommendedName>
        <fullName evidence="4">DUF4365 domain-containing protein</fullName>
    </recommendedName>
</protein>
<name>A0AAV3M789_9GAMM</name>
<accession>A0AAV3M789</accession>
<evidence type="ECO:0000256" key="1">
    <source>
        <dbReference type="SAM" id="MobiDB-lite"/>
    </source>
</evidence>
<evidence type="ECO:0000313" key="3">
    <source>
        <dbReference type="Proteomes" id="UP000022311"/>
    </source>
</evidence>
<organism evidence="2 3">
    <name type="scientific">Providencia alcalifaciens 205/92</name>
    <dbReference type="NCBI Taxonomy" id="1256988"/>
    <lineage>
        <taxon>Bacteria</taxon>
        <taxon>Pseudomonadati</taxon>
        <taxon>Pseudomonadota</taxon>
        <taxon>Gammaproteobacteria</taxon>
        <taxon>Enterobacterales</taxon>
        <taxon>Morganellaceae</taxon>
        <taxon>Providencia</taxon>
    </lineage>
</organism>
<dbReference type="AlphaFoldDB" id="A0AAV3M789"/>
<reference evidence="2 3" key="1">
    <citation type="submission" date="2014-01" db="EMBL/GenBank/DDBJ databases">
        <authorList>
            <person name="Durkin A.S."/>
            <person name="McCorrison J."/>
            <person name="Torralba M."/>
            <person name="Gillis M."/>
            <person name="Haft D.H."/>
            <person name="Methe B."/>
            <person name="Sutton G."/>
            <person name="Nelson K.E."/>
        </authorList>
    </citation>
    <scope>NUCLEOTIDE SEQUENCE [LARGE SCALE GENOMIC DNA]</scope>
    <source>
        <strain evidence="2 3">205/92</strain>
    </source>
</reference>
<sequence length="225" mass="26269">MKANNEGKVVDNNASKPTTKSDSTSMPRQISGAEFNYKLRSTENNQSHTESFIRDGVVDFDLPGYVIPKGYRLVKSLKKEQYRLLSMEGIPETVYLLELGFRTDIVFGETTCTQIKVWRTISHLHRNNIGDLPRIFFIHLLDNHSIMVTDEEHTRDGQRFWEIMISWAFYQGYYIYASDGTLEDRPLTQIHTEAEFFSQWINQLWGRDIDVYTHKLIIISKHSLL</sequence>
<gene>
    <name evidence="2" type="ORF">HMPREF1563_0879</name>
</gene>
<feature type="region of interest" description="Disordered" evidence="1">
    <location>
        <begin position="1"/>
        <end position="28"/>
    </location>
</feature>
<proteinExistence type="predicted"/>
<evidence type="ECO:0000313" key="2">
    <source>
        <dbReference type="EMBL" id="EUD11591.1"/>
    </source>
</evidence>
<comment type="caution">
    <text evidence="2">The sequence shown here is derived from an EMBL/GenBank/DDBJ whole genome shotgun (WGS) entry which is preliminary data.</text>
</comment>
<feature type="compositionally biased region" description="Polar residues" evidence="1">
    <location>
        <begin position="12"/>
        <end position="28"/>
    </location>
</feature>
<dbReference type="RefSeq" id="WP_036961416.1">
    <property type="nucleotide sequence ID" value="NZ_JALD01000039.1"/>
</dbReference>
<dbReference type="Proteomes" id="UP000022311">
    <property type="component" value="Unassembled WGS sequence"/>
</dbReference>
<evidence type="ECO:0008006" key="4">
    <source>
        <dbReference type="Google" id="ProtNLM"/>
    </source>
</evidence>